<dbReference type="GO" id="GO:0003700">
    <property type="term" value="F:DNA-binding transcription factor activity"/>
    <property type="evidence" value="ECO:0007669"/>
    <property type="project" value="InterPro"/>
</dbReference>
<feature type="domain" description="HTH deoR-type" evidence="3">
    <location>
        <begin position="10"/>
        <end position="65"/>
    </location>
</feature>
<evidence type="ECO:0000256" key="2">
    <source>
        <dbReference type="ARBA" id="ARBA00023163"/>
    </source>
</evidence>
<evidence type="ECO:0000313" key="7">
    <source>
        <dbReference type="Proteomes" id="UP000262524"/>
    </source>
</evidence>
<dbReference type="PROSITE" id="PS51000">
    <property type="entry name" value="HTH_DEOR_2"/>
    <property type="match status" value="1"/>
</dbReference>
<dbReference type="Gene3D" id="1.10.10.10">
    <property type="entry name" value="Winged helix-like DNA-binding domain superfamily/Winged helix DNA-binding domain"/>
    <property type="match status" value="1"/>
</dbReference>
<keyword evidence="9" id="KW-1185">Reference proteome</keyword>
<evidence type="ECO:0000259" key="3">
    <source>
        <dbReference type="PROSITE" id="PS51000"/>
    </source>
</evidence>
<dbReference type="InterPro" id="IPR014036">
    <property type="entry name" value="DeoR-like_C"/>
</dbReference>
<keyword evidence="2" id="KW-0804">Transcription</keyword>
<keyword evidence="1" id="KW-0805">Transcription regulation</keyword>
<dbReference type="SUPFAM" id="SSF46785">
    <property type="entry name" value="Winged helix' DNA-binding domain"/>
    <property type="match status" value="1"/>
</dbReference>
<evidence type="ECO:0000313" key="4">
    <source>
        <dbReference type="EMBL" id="RGI84476.1"/>
    </source>
</evidence>
<dbReference type="AlphaFoldDB" id="A0A374NH87"/>
<dbReference type="Gene3D" id="3.40.50.1360">
    <property type="match status" value="1"/>
</dbReference>
<organism evidence="4 7">
    <name type="scientific">Anaerobutyricum hallii</name>
    <dbReference type="NCBI Taxonomy" id="39488"/>
    <lineage>
        <taxon>Bacteria</taxon>
        <taxon>Bacillati</taxon>
        <taxon>Bacillota</taxon>
        <taxon>Clostridia</taxon>
        <taxon>Lachnospirales</taxon>
        <taxon>Lachnospiraceae</taxon>
        <taxon>Anaerobutyricum</taxon>
    </lineage>
</organism>
<dbReference type="RefSeq" id="WP_117982989.1">
    <property type="nucleotide sequence ID" value="NZ_CABJFJ010000003.1"/>
</dbReference>
<comment type="caution">
    <text evidence="4">The sequence shown here is derived from an EMBL/GenBank/DDBJ whole genome shotgun (WGS) entry which is preliminary data.</text>
</comment>
<dbReference type="Pfam" id="PF00455">
    <property type="entry name" value="DeoRC"/>
    <property type="match status" value="1"/>
</dbReference>
<dbReference type="Pfam" id="PF08220">
    <property type="entry name" value="HTH_DeoR"/>
    <property type="match status" value="1"/>
</dbReference>
<dbReference type="InterPro" id="IPR036388">
    <property type="entry name" value="WH-like_DNA-bd_sf"/>
</dbReference>
<protein>
    <submittedName>
        <fullName evidence="4">DeoR/GlpR transcriptional regulator</fullName>
    </submittedName>
</protein>
<dbReference type="InterPro" id="IPR050313">
    <property type="entry name" value="Carb_Metab_HTH_regulators"/>
</dbReference>
<evidence type="ECO:0000256" key="1">
    <source>
        <dbReference type="ARBA" id="ARBA00023015"/>
    </source>
</evidence>
<dbReference type="EMBL" id="QSID01000003">
    <property type="protein sequence ID" value="RHC66833.1"/>
    <property type="molecule type" value="Genomic_DNA"/>
</dbReference>
<dbReference type="InterPro" id="IPR037171">
    <property type="entry name" value="NagB/RpiA_transferase-like"/>
</dbReference>
<dbReference type="Proteomes" id="UP000284621">
    <property type="component" value="Unassembled WGS sequence"/>
</dbReference>
<dbReference type="Proteomes" id="UP000283700">
    <property type="component" value="Unassembled WGS sequence"/>
</dbReference>
<dbReference type="InterPro" id="IPR001034">
    <property type="entry name" value="DeoR_HTH"/>
</dbReference>
<evidence type="ECO:0000313" key="8">
    <source>
        <dbReference type="Proteomes" id="UP000283700"/>
    </source>
</evidence>
<evidence type="ECO:0000313" key="6">
    <source>
        <dbReference type="EMBL" id="RHN07111.1"/>
    </source>
</evidence>
<dbReference type="EMBL" id="QSOE01000079">
    <property type="protein sequence ID" value="RGI84476.1"/>
    <property type="molecule type" value="Genomic_DNA"/>
</dbReference>
<dbReference type="SMART" id="SM00420">
    <property type="entry name" value="HTH_DEOR"/>
    <property type="match status" value="1"/>
</dbReference>
<dbReference type="SMART" id="SM01134">
    <property type="entry name" value="DeoRC"/>
    <property type="match status" value="1"/>
</dbReference>
<evidence type="ECO:0000313" key="9">
    <source>
        <dbReference type="Proteomes" id="UP000284621"/>
    </source>
</evidence>
<reference evidence="7 8" key="1">
    <citation type="submission" date="2018-08" db="EMBL/GenBank/DDBJ databases">
        <title>A genome reference for cultivated species of the human gut microbiota.</title>
        <authorList>
            <person name="Zou Y."/>
            <person name="Xue W."/>
            <person name="Luo G."/>
        </authorList>
    </citation>
    <scope>NUCLEOTIDE SEQUENCE [LARGE SCALE GENOMIC DNA]</scope>
    <source>
        <strain evidence="6 8">AF31-17AC</strain>
        <strain evidence="5 9">AM34-3LB</strain>
        <strain evidence="4 7">TM10-1AC</strain>
    </source>
</reference>
<evidence type="ECO:0000313" key="5">
    <source>
        <dbReference type="EMBL" id="RHC66833.1"/>
    </source>
</evidence>
<dbReference type="SUPFAM" id="SSF100950">
    <property type="entry name" value="NagB/RpiA/CoA transferase-like"/>
    <property type="match status" value="1"/>
</dbReference>
<name>A0A374NH87_9FIRM</name>
<dbReference type="PANTHER" id="PTHR30363">
    <property type="entry name" value="HTH-TYPE TRANSCRIPTIONAL REGULATOR SRLR-RELATED"/>
    <property type="match status" value="1"/>
</dbReference>
<dbReference type="EMBL" id="QRQO01000074">
    <property type="protein sequence ID" value="RHN07111.1"/>
    <property type="molecule type" value="Genomic_DNA"/>
</dbReference>
<sequence>MAKQTTDSFPEEREEIILDVLQRQGKIRVTEVCDILSIAPSTARLLLQSMQDKGLLQRTHGGAIPVDKPEQPKSTRDFSEIENYEAKLKVARLAASTIKNGDYIAIGSGTTTYLLATCLHDRQDLTIVTDSFPVANELLHDDGITLYIAGGWIMKRNSSCRGLSAERFFKELTVDKSYCGADSINVNVGTSSVDFDPRTETCVSKCGVQRYVLVDSSKFNVRPFIDKVMKIEDIHHVITNDDVSKENIDALKASGVDVLLA</sequence>
<accession>A0A374NH87</accession>
<dbReference type="PANTHER" id="PTHR30363:SF44">
    <property type="entry name" value="AGA OPERON TRANSCRIPTIONAL REPRESSOR-RELATED"/>
    <property type="match status" value="1"/>
</dbReference>
<gene>
    <name evidence="5" type="ORF">DW833_02995</name>
    <name evidence="6" type="ORF">DWZ29_15740</name>
    <name evidence="4" type="ORF">DXD91_10895</name>
</gene>
<dbReference type="InterPro" id="IPR036390">
    <property type="entry name" value="WH_DNA-bd_sf"/>
</dbReference>
<proteinExistence type="predicted"/>
<dbReference type="Proteomes" id="UP000262524">
    <property type="component" value="Unassembled WGS sequence"/>
</dbReference>